<evidence type="ECO:0000313" key="2">
    <source>
        <dbReference type="EMBL" id="NVO56387.1"/>
    </source>
</evidence>
<dbReference type="SUPFAM" id="SSF53756">
    <property type="entry name" value="UDP-Glycosyltransferase/glycogen phosphorylase"/>
    <property type="match status" value="1"/>
</dbReference>
<evidence type="ECO:0000259" key="1">
    <source>
        <dbReference type="Pfam" id="PF13579"/>
    </source>
</evidence>
<proteinExistence type="predicted"/>
<evidence type="ECO:0000313" key="3">
    <source>
        <dbReference type="Proteomes" id="UP000630805"/>
    </source>
</evidence>
<gene>
    <name evidence="2" type="ORF">HW561_11355</name>
</gene>
<dbReference type="CDD" id="cd03820">
    <property type="entry name" value="GT4_AmsD-like"/>
    <property type="match status" value="1"/>
</dbReference>
<protein>
    <submittedName>
        <fullName evidence="2">Glycosyltransferase family 4 protein</fullName>
    </submittedName>
</protein>
<dbReference type="EMBL" id="JABXWT010000004">
    <property type="protein sequence ID" value="NVO56387.1"/>
    <property type="molecule type" value="Genomic_DNA"/>
</dbReference>
<dbReference type="Gene3D" id="3.40.50.2000">
    <property type="entry name" value="Glycogen Phosphorylase B"/>
    <property type="match status" value="2"/>
</dbReference>
<keyword evidence="3" id="KW-1185">Reference proteome</keyword>
<dbReference type="PANTHER" id="PTHR12526">
    <property type="entry name" value="GLYCOSYLTRANSFERASE"/>
    <property type="match status" value="1"/>
</dbReference>
<feature type="domain" description="Glycosyltransferase subfamily 4-like N-terminal" evidence="1">
    <location>
        <begin position="13"/>
        <end position="160"/>
    </location>
</feature>
<sequence length="352" mass="38400">MKLLIVQGGFGVGGAEKIVSILAAHRVERGDEVHVAGLTIPPGGSYFEFPDTVTLHIAQSDRGQLDRLRHIRKVIQDVSPDVVVTFLTKINVLTLLATLDRQVPVIISERNNPRAQSAHPLWRHAQNLLARRAHAVVMQTHRACEDLPGAVQRKARVISNPCALPPGAREHLGVGATNLVAVGRLDRQKGFDLLLAAMPRILKGNPDAKLTIFGEGPEREALEAMRKQLKLTDVVSLPGSSPVPGAWMDGADILVFPSRYEGFPNVLAEATVTGLPVVSFDCPYGPRELIRPEENGLLVPPEDVEALAQAVLRLSQSPDLLQRMRDADLESRVWLAPDNILAEWDEAIDDAV</sequence>
<name>A0ABX2PT82_9RHOB</name>
<dbReference type="RefSeq" id="WP_176864790.1">
    <property type="nucleotide sequence ID" value="NZ_JABXWT010000004.1"/>
</dbReference>
<comment type="caution">
    <text evidence="2">The sequence shown here is derived from an EMBL/GenBank/DDBJ whole genome shotgun (WGS) entry which is preliminary data.</text>
</comment>
<dbReference type="InterPro" id="IPR028098">
    <property type="entry name" value="Glyco_trans_4-like_N"/>
</dbReference>
<organism evidence="2 3">
    <name type="scientific">Ruegeria haliotis</name>
    <dbReference type="NCBI Taxonomy" id="2747601"/>
    <lineage>
        <taxon>Bacteria</taxon>
        <taxon>Pseudomonadati</taxon>
        <taxon>Pseudomonadota</taxon>
        <taxon>Alphaproteobacteria</taxon>
        <taxon>Rhodobacterales</taxon>
        <taxon>Roseobacteraceae</taxon>
        <taxon>Ruegeria</taxon>
    </lineage>
</organism>
<dbReference type="Pfam" id="PF13692">
    <property type="entry name" value="Glyco_trans_1_4"/>
    <property type="match status" value="1"/>
</dbReference>
<dbReference type="Pfam" id="PF13579">
    <property type="entry name" value="Glyco_trans_4_4"/>
    <property type="match status" value="1"/>
</dbReference>
<accession>A0ABX2PT82</accession>
<reference evidence="2 3" key="1">
    <citation type="submission" date="2020-06" db="EMBL/GenBank/DDBJ databases">
        <authorList>
            <person name="Cao W.R."/>
        </authorList>
    </citation>
    <scope>NUCLEOTIDE SEQUENCE [LARGE SCALE GENOMIC DNA]</scope>
    <source>
        <strain evidence="2 3">B1Z28</strain>
    </source>
</reference>
<dbReference type="Proteomes" id="UP000630805">
    <property type="component" value="Unassembled WGS sequence"/>
</dbReference>